<accession>A0A4R5U5A5</accession>
<evidence type="ECO:0000313" key="2">
    <source>
        <dbReference type="Proteomes" id="UP000295543"/>
    </source>
</evidence>
<dbReference type="OrthoDB" id="6059326at2"/>
<dbReference type="Proteomes" id="UP000295543">
    <property type="component" value="Unassembled WGS sequence"/>
</dbReference>
<sequence length="79" mass="8801">MTPHERPAREDEWMHELRNAVNAISMSVALSRRLMEEGDTARALESLSRTELALQRVSTLMRRDGAAGRIGDVSPPQGD</sequence>
<dbReference type="RefSeq" id="WP_133394760.1">
    <property type="nucleotide sequence ID" value="NZ_SMTG01000009.1"/>
</dbReference>
<organism evidence="1 2">
    <name type="scientific">Luteimonas terrae</name>
    <dbReference type="NCBI Taxonomy" id="1530191"/>
    <lineage>
        <taxon>Bacteria</taxon>
        <taxon>Pseudomonadati</taxon>
        <taxon>Pseudomonadota</taxon>
        <taxon>Gammaproteobacteria</taxon>
        <taxon>Lysobacterales</taxon>
        <taxon>Lysobacteraceae</taxon>
        <taxon>Luteimonas</taxon>
    </lineage>
</organism>
<protein>
    <submittedName>
        <fullName evidence="1">Uncharacterized protein</fullName>
    </submittedName>
</protein>
<proteinExistence type="predicted"/>
<comment type="caution">
    <text evidence="1">The sequence shown here is derived from an EMBL/GenBank/DDBJ whole genome shotgun (WGS) entry which is preliminary data.</text>
</comment>
<gene>
    <name evidence="1" type="ORF">E2F49_15665</name>
</gene>
<name>A0A4R5U5A5_9GAMM</name>
<evidence type="ECO:0000313" key="1">
    <source>
        <dbReference type="EMBL" id="TDK28995.1"/>
    </source>
</evidence>
<dbReference type="EMBL" id="SMTG01000009">
    <property type="protein sequence ID" value="TDK28995.1"/>
    <property type="molecule type" value="Genomic_DNA"/>
</dbReference>
<reference evidence="1 2" key="1">
    <citation type="submission" date="2019-03" db="EMBL/GenBank/DDBJ databases">
        <title>Luteimonas zhaokaii sp.nov., isolated from the rectal contents of Plateau pika in Yushu, Qinghai Province, China.</title>
        <authorList>
            <person name="Zhang G."/>
        </authorList>
    </citation>
    <scope>NUCLEOTIDE SEQUENCE [LARGE SCALE GENOMIC DNA]</scope>
    <source>
        <strain evidence="1 2">THG-MD21</strain>
    </source>
</reference>
<dbReference type="AlphaFoldDB" id="A0A4R5U5A5"/>
<keyword evidence="2" id="KW-1185">Reference proteome</keyword>